<gene>
    <name evidence="1" type="ORF">K504DRAFT_241979</name>
</gene>
<sequence>MWTGVSAQCTSMAGDGRLFRLLFVSDSPCFAHPTGGLDTANLRRRRKACVTLVLYSSFLVRGEKAWGHGRHESLHWEYEKHE</sequence>
<reference evidence="1" key="1">
    <citation type="journal article" date="2020" name="Stud. Mycol.">
        <title>101 Dothideomycetes genomes: a test case for predicting lifestyles and emergence of pathogens.</title>
        <authorList>
            <person name="Haridas S."/>
            <person name="Albert R."/>
            <person name="Binder M."/>
            <person name="Bloem J."/>
            <person name="Labutti K."/>
            <person name="Salamov A."/>
            <person name="Andreopoulos B."/>
            <person name="Baker S."/>
            <person name="Barry K."/>
            <person name="Bills G."/>
            <person name="Bluhm B."/>
            <person name="Cannon C."/>
            <person name="Castanera R."/>
            <person name="Culley D."/>
            <person name="Daum C."/>
            <person name="Ezra D."/>
            <person name="Gonzalez J."/>
            <person name="Henrissat B."/>
            <person name="Kuo A."/>
            <person name="Liang C."/>
            <person name="Lipzen A."/>
            <person name="Lutzoni F."/>
            <person name="Magnuson J."/>
            <person name="Mondo S."/>
            <person name="Nolan M."/>
            <person name="Ohm R."/>
            <person name="Pangilinan J."/>
            <person name="Park H.-J."/>
            <person name="Ramirez L."/>
            <person name="Alfaro M."/>
            <person name="Sun H."/>
            <person name="Tritt A."/>
            <person name="Yoshinaga Y."/>
            <person name="Zwiers L.-H."/>
            <person name="Turgeon B."/>
            <person name="Goodwin S."/>
            <person name="Spatafora J."/>
            <person name="Crous P."/>
            <person name="Grigoriev I."/>
        </authorList>
    </citation>
    <scope>NUCLEOTIDE SEQUENCE</scope>
    <source>
        <strain evidence="1">CBS 279.74</strain>
    </source>
</reference>
<protein>
    <submittedName>
        <fullName evidence="1">Uncharacterized protein</fullName>
    </submittedName>
</protein>
<evidence type="ECO:0000313" key="1">
    <source>
        <dbReference type="EMBL" id="KAF2711096.1"/>
    </source>
</evidence>
<keyword evidence="2" id="KW-1185">Reference proteome</keyword>
<dbReference type="Proteomes" id="UP000799428">
    <property type="component" value="Unassembled WGS sequence"/>
</dbReference>
<dbReference type="AlphaFoldDB" id="A0A6G1KDY1"/>
<proteinExistence type="predicted"/>
<dbReference type="EMBL" id="MU005768">
    <property type="protein sequence ID" value="KAF2711096.1"/>
    <property type="molecule type" value="Genomic_DNA"/>
</dbReference>
<organism evidence="1 2">
    <name type="scientific">Pleomassaria siparia CBS 279.74</name>
    <dbReference type="NCBI Taxonomy" id="1314801"/>
    <lineage>
        <taxon>Eukaryota</taxon>
        <taxon>Fungi</taxon>
        <taxon>Dikarya</taxon>
        <taxon>Ascomycota</taxon>
        <taxon>Pezizomycotina</taxon>
        <taxon>Dothideomycetes</taxon>
        <taxon>Pleosporomycetidae</taxon>
        <taxon>Pleosporales</taxon>
        <taxon>Pleomassariaceae</taxon>
        <taxon>Pleomassaria</taxon>
    </lineage>
</organism>
<name>A0A6G1KDY1_9PLEO</name>
<evidence type="ECO:0000313" key="2">
    <source>
        <dbReference type="Proteomes" id="UP000799428"/>
    </source>
</evidence>
<accession>A0A6G1KDY1</accession>